<keyword evidence="5 6" id="KW-0472">Membrane</keyword>
<feature type="transmembrane region" description="Helical" evidence="6">
    <location>
        <begin position="21"/>
        <end position="44"/>
    </location>
</feature>
<dbReference type="RefSeq" id="WP_123674933.1">
    <property type="nucleotide sequence ID" value="NZ_RJVL01000001.1"/>
</dbReference>
<dbReference type="Proteomes" id="UP000271868">
    <property type="component" value="Unassembled WGS sequence"/>
</dbReference>
<evidence type="ECO:0000256" key="1">
    <source>
        <dbReference type="ARBA" id="ARBA00004167"/>
    </source>
</evidence>
<dbReference type="PROSITE" id="PS00409">
    <property type="entry name" value="PROKAR_NTER_METHYL"/>
    <property type="match status" value="1"/>
</dbReference>
<dbReference type="AlphaFoldDB" id="A0AAX1WY46"/>
<comment type="caution">
    <text evidence="7">The sequence shown here is derived from an EMBL/GenBank/DDBJ whole genome shotgun (WGS) entry which is preliminary data.</text>
</comment>
<proteinExistence type="predicted"/>
<evidence type="ECO:0000313" key="7">
    <source>
        <dbReference type="EMBL" id="ROR50515.1"/>
    </source>
</evidence>
<dbReference type="GO" id="GO:0016020">
    <property type="term" value="C:membrane"/>
    <property type="evidence" value="ECO:0007669"/>
    <property type="project" value="UniProtKB-SubCell"/>
</dbReference>
<sequence>MNADRISVFECLPRREPQGGFTLVELLIVISLLSLIMLALGSALRTTAQTEERVDARLHRTDELRVANGFLRSVLGRISAQKMGAMVAADASPFFFSGSSGEMVWVGVMPARYGAGGRYHFRLGLMDGEGGTRTLMLQYVPWVDAAVQPNWGQAASYALVTGVTALSMQYGDFSEEPPVWTQQWSVVDRLPQRVIISLQTVSGPWPEFVVAMRTMPGSDPASGGAVFGGGRR</sequence>
<evidence type="ECO:0000256" key="2">
    <source>
        <dbReference type="ARBA" id="ARBA00022481"/>
    </source>
</evidence>
<evidence type="ECO:0000256" key="6">
    <source>
        <dbReference type="SAM" id="Phobius"/>
    </source>
</evidence>
<protein>
    <submittedName>
        <fullName evidence="7">General secretion pathway protein J</fullName>
    </submittedName>
</protein>
<dbReference type="InterPro" id="IPR051621">
    <property type="entry name" value="T2SS_protein_J"/>
</dbReference>
<keyword evidence="8" id="KW-1185">Reference proteome</keyword>
<organism evidence="7 8">
    <name type="scientific">Diaphorobacter nitroreducens</name>
    <dbReference type="NCBI Taxonomy" id="164759"/>
    <lineage>
        <taxon>Bacteria</taxon>
        <taxon>Pseudomonadati</taxon>
        <taxon>Pseudomonadota</taxon>
        <taxon>Betaproteobacteria</taxon>
        <taxon>Burkholderiales</taxon>
        <taxon>Comamonadaceae</taxon>
        <taxon>Diaphorobacter</taxon>
    </lineage>
</organism>
<name>A0AAX1WY46_9BURK</name>
<dbReference type="PANTHER" id="PTHR39583">
    <property type="entry name" value="TYPE II SECRETION SYSTEM PROTEIN J-RELATED"/>
    <property type="match status" value="1"/>
</dbReference>
<evidence type="ECO:0000256" key="5">
    <source>
        <dbReference type="ARBA" id="ARBA00023136"/>
    </source>
</evidence>
<dbReference type="PANTHER" id="PTHR39583:SF2">
    <property type="entry name" value="TYPE II SECRETION SYSTEM PROTEIN J"/>
    <property type="match status" value="1"/>
</dbReference>
<comment type="subcellular location">
    <subcellularLocation>
        <location evidence="1">Membrane</location>
        <topology evidence="1">Single-pass membrane protein</topology>
    </subcellularLocation>
</comment>
<gene>
    <name evidence="7" type="ORF">EDC60_0268</name>
</gene>
<accession>A0AAX1WY46</accession>
<evidence type="ECO:0000256" key="3">
    <source>
        <dbReference type="ARBA" id="ARBA00022692"/>
    </source>
</evidence>
<keyword evidence="3 6" id="KW-0812">Transmembrane</keyword>
<evidence type="ECO:0000256" key="4">
    <source>
        <dbReference type="ARBA" id="ARBA00022989"/>
    </source>
</evidence>
<keyword evidence="2" id="KW-0488">Methylation</keyword>
<reference evidence="7 8" key="1">
    <citation type="submission" date="2018-11" db="EMBL/GenBank/DDBJ databases">
        <title>Genomic Encyclopedia of Type Strains, Phase IV (KMG-IV): sequencing the most valuable type-strain genomes for metagenomic binning, comparative biology and taxonomic classification.</title>
        <authorList>
            <person name="Goeker M."/>
        </authorList>
    </citation>
    <scope>NUCLEOTIDE SEQUENCE [LARGE SCALE GENOMIC DNA]</scope>
    <source>
        <strain evidence="7 8">DSM 15985</strain>
    </source>
</reference>
<dbReference type="Pfam" id="PF07963">
    <property type="entry name" value="N_methyl"/>
    <property type="match status" value="1"/>
</dbReference>
<dbReference type="InterPro" id="IPR012902">
    <property type="entry name" value="N_methyl_site"/>
</dbReference>
<keyword evidence="4 6" id="KW-1133">Transmembrane helix</keyword>
<dbReference type="NCBIfam" id="TIGR02532">
    <property type="entry name" value="IV_pilin_GFxxxE"/>
    <property type="match status" value="1"/>
</dbReference>
<evidence type="ECO:0000313" key="8">
    <source>
        <dbReference type="Proteomes" id="UP000271868"/>
    </source>
</evidence>
<dbReference type="EMBL" id="RJVL01000001">
    <property type="protein sequence ID" value="ROR50515.1"/>
    <property type="molecule type" value="Genomic_DNA"/>
</dbReference>